<feature type="region of interest" description="Disordered" evidence="1">
    <location>
        <begin position="320"/>
        <end position="531"/>
    </location>
</feature>
<dbReference type="OrthoDB" id="437889at2759"/>
<dbReference type="InterPro" id="IPR036020">
    <property type="entry name" value="WW_dom_sf"/>
</dbReference>
<accession>A0A267H069</accession>
<dbReference type="InterPro" id="IPR008936">
    <property type="entry name" value="Rho_GTPase_activation_prot"/>
</dbReference>
<feature type="region of interest" description="Disordered" evidence="1">
    <location>
        <begin position="87"/>
        <end position="174"/>
    </location>
</feature>
<feature type="compositionally biased region" description="Pro residues" evidence="1">
    <location>
        <begin position="517"/>
        <end position="526"/>
    </location>
</feature>
<dbReference type="PROSITE" id="PS50020">
    <property type="entry name" value="WW_DOMAIN_2"/>
    <property type="match status" value="1"/>
</dbReference>
<dbReference type="Pfam" id="PF00784">
    <property type="entry name" value="MyTH4"/>
    <property type="match status" value="1"/>
</dbReference>
<feature type="compositionally biased region" description="Low complexity" evidence="1">
    <location>
        <begin position="360"/>
        <end position="392"/>
    </location>
</feature>
<dbReference type="SMART" id="SM00324">
    <property type="entry name" value="RhoGAP"/>
    <property type="match status" value="1"/>
</dbReference>
<dbReference type="Gene3D" id="1.10.555.10">
    <property type="entry name" value="Rho GTPase activation protein"/>
    <property type="match status" value="1"/>
</dbReference>
<feature type="domain" description="Rho-GAP" evidence="3">
    <location>
        <begin position="751"/>
        <end position="949"/>
    </location>
</feature>
<dbReference type="AlphaFoldDB" id="A0A267H069"/>
<evidence type="ECO:0000259" key="2">
    <source>
        <dbReference type="PROSITE" id="PS50020"/>
    </source>
</evidence>
<dbReference type="InterPro" id="IPR001202">
    <property type="entry name" value="WW_dom"/>
</dbReference>
<dbReference type="Pfam" id="PF00620">
    <property type="entry name" value="RhoGAP"/>
    <property type="match status" value="1"/>
</dbReference>
<feature type="domain" description="WW" evidence="2">
    <location>
        <begin position="49"/>
        <end position="76"/>
    </location>
</feature>
<evidence type="ECO:0008006" key="7">
    <source>
        <dbReference type="Google" id="ProtNLM"/>
    </source>
</evidence>
<reference evidence="5 6" key="1">
    <citation type="submission" date="2017-06" db="EMBL/GenBank/DDBJ databases">
        <title>A platform for efficient transgenesis in Macrostomum lignano, a flatworm model organism for stem cell research.</title>
        <authorList>
            <person name="Berezikov E."/>
        </authorList>
    </citation>
    <scope>NUCLEOTIDE SEQUENCE [LARGE SCALE GENOMIC DNA]</scope>
    <source>
        <strain evidence="5">DV1</strain>
        <tissue evidence="5">Whole organism</tissue>
    </source>
</reference>
<gene>
    <name evidence="5" type="ORF">BOX15_Mlig001156g2</name>
</gene>
<feature type="compositionally biased region" description="Low complexity" evidence="1">
    <location>
        <begin position="1024"/>
        <end position="1056"/>
    </location>
</feature>
<feature type="compositionally biased region" description="Low complexity" evidence="1">
    <location>
        <begin position="988"/>
        <end position="1009"/>
    </location>
</feature>
<dbReference type="InterPro" id="IPR000198">
    <property type="entry name" value="RhoGAP_dom"/>
</dbReference>
<dbReference type="InterPro" id="IPR038185">
    <property type="entry name" value="MyTH4_dom_sf"/>
</dbReference>
<feature type="region of interest" description="Disordered" evidence="1">
    <location>
        <begin position="984"/>
        <end position="1108"/>
    </location>
</feature>
<dbReference type="PANTHER" id="PTHR45876">
    <property type="entry name" value="FI04035P"/>
    <property type="match status" value="1"/>
</dbReference>
<feature type="compositionally biased region" description="Polar residues" evidence="1">
    <location>
        <begin position="1063"/>
        <end position="1075"/>
    </location>
</feature>
<name>A0A267H069_9PLAT</name>
<feature type="compositionally biased region" description="Acidic residues" evidence="1">
    <location>
        <begin position="1010"/>
        <end position="1020"/>
    </location>
</feature>
<dbReference type="GO" id="GO:0005737">
    <property type="term" value="C:cytoplasm"/>
    <property type="evidence" value="ECO:0007669"/>
    <property type="project" value="TreeGrafter"/>
</dbReference>
<feature type="compositionally biased region" description="Polar residues" evidence="1">
    <location>
        <begin position="110"/>
        <end position="129"/>
    </location>
</feature>
<feature type="compositionally biased region" description="Low complexity" evidence="1">
    <location>
        <begin position="87"/>
        <end position="98"/>
    </location>
</feature>
<dbReference type="SMART" id="SM00139">
    <property type="entry name" value="MyTH4"/>
    <property type="match status" value="1"/>
</dbReference>
<dbReference type="PANTHER" id="PTHR45876:SF8">
    <property type="entry name" value="FI04035P"/>
    <property type="match status" value="1"/>
</dbReference>
<dbReference type="Gene3D" id="2.20.70.10">
    <property type="match status" value="1"/>
</dbReference>
<feature type="compositionally biased region" description="Pro residues" evidence="1">
    <location>
        <begin position="346"/>
        <end position="359"/>
    </location>
</feature>
<dbReference type="Gene3D" id="1.25.40.530">
    <property type="entry name" value="MyTH4 domain"/>
    <property type="match status" value="1"/>
</dbReference>
<dbReference type="PROSITE" id="PS51016">
    <property type="entry name" value="MYTH4"/>
    <property type="match status" value="1"/>
</dbReference>
<feature type="domain" description="MyTH4" evidence="4">
    <location>
        <begin position="569"/>
        <end position="740"/>
    </location>
</feature>
<dbReference type="Proteomes" id="UP000215902">
    <property type="component" value="Unassembled WGS sequence"/>
</dbReference>
<evidence type="ECO:0000313" key="6">
    <source>
        <dbReference type="Proteomes" id="UP000215902"/>
    </source>
</evidence>
<dbReference type="STRING" id="282301.A0A267H069"/>
<evidence type="ECO:0000259" key="4">
    <source>
        <dbReference type="PROSITE" id="PS51016"/>
    </source>
</evidence>
<feature type="compositionally biased region" description="Low complexity" evidence="1">
    <location>
        <begin position="218"/>
        <end position="229"/>
    </location>
</feature>
<feature type="compositionally biased region" description="Polar residues" evidence="1">
    <location>
        <begin position="425"/>
        <end position="443"/>
    </location>
</feature>
<organism evidence="5 6">
    <name type="scientific">Macrostomum lignano</name>
    <dbReference type="NCBI Taxonomy" id="282301"/>
    <lineage>
        <taxon>Eukaryota</taxon>
        <taxon>Metazoa</taxon>
        <taxon>Spiralia</taxon>
        <taxon>Lophotrochozoa</taxon>
        <taxon>Platyhelminthes</taxon>
        <taxon>Rhabditophora</taxon>
        <taxon>Macrostomorpha</taxon>
        <taxon>Macrostomida</taxon>
        <taxon>Macrostomidae</taxon>
        <taxon>Macrostomum</taxon>
    </lineage>
</organism>
<feature type="compositionally biased region" description="Low complexity" evidence="1">
    <location>
        <begin position="444"/>
        <end position="469"/>
    </location>
</feature>
<dbReference type="EMBL" id="NIVC01000095">
    <property type="protein sequence ID" value="PAA91074.1"/>
    <property type="molecule type" value="Genomic_DNA"/>
</dbReference>
<protein>
    <recommendedName>
        <fullName evidence="7">Rho-GAP domain-containing protein</fullName>
    </recommendedName>
</protein>
<dbReference type="CDD" id="cd00201">
    <property type="entry name" value="WW"/>
    <property type="match status" value="1"/>
</dbReference>
<dbReference type="SUPFAM" id="SSF48350">
    <property type="entry name" value="GTPase activation domain, GAP"/>
    <property type="match status" value="1"/>
</dbReference>
<dbReference type="SUPFAM" id="SSF51045">
    <property type="entry name" value="WW domain"/>
    <property type="match status" value="1"/>
</dbReference>
<dbReference type="GO" id="GO:0005096">
    <property type="term" value="F:GTPase activator activity"/>
    <property type="evidence" value="ECO:0007669"/>
    <property type="project" value="TreeGrafter"/>
</dbReference>
<feature type="region of interest" description="Disordered" evidence="1">
    <location>
        <begin position="218"/>
        <end position="249"/>
    </location>
</feature>
<dbReference type="InterPro" id="IPR000857">
    <property type="entry name" value="MyTH4_dom"/>
</dbReference>
<sequence>MTAISNFDWVEICDPRTRVPMFVHLESGDCVELLPDGSRVKQLDRNQWWEFYDTGTGRYYYYNYMTEATLWQKPPYADIIPLAKIQSSRLQQQQQQQPHSRHSSRHSSSLNSGTQTPVLSDQRSNQTAVHRQHSLAIGSTSSSESNRIGNKNCSTSKTPTQSRRRERASTVSSSAAAATAAVLESCNEYSIGLPVSASSNTNNTASFSPGCVQRYPSHHSVQSSWSSGHGTLQRIGCPSGSPLTARQQQQQAAGLSGIVGTAGAAASSAATSAASAAVQSEASIDSGCGLMLLHCDTNNSSVAMQHHQQLHYPTAQQALFQQHHKHPTASSWEPDQGYASARRLPQPQPPPPPPPPPQPQAASSMAVAAAASPSIVHSPSSSASGTGTVATPLVRPRNFPRTNPSFSRPCGSPLQQQQQQQQQQSASTPPSTVPLAQSSPGHEQQQYLMQQQQQQRSSRSHSSVSVSSSGTAVAAEPAGPQSLQNEPSLQHQQQQQQQQQQPQPPPPPPHHQNLFHHPPPPPPPPSSMATMHTNSFEVANNSPAAIPPGWSLTLFRKEHNAARLLSWTAKGDDLSKPLLASTDRALRKSARSQFKLIQGYMGDRSSNKLARLAPPMQLAQELVAACLRTVGLRDETLMQLAKQVTNNPGCDSLLHGWELLAVCLGFFPPSPAFAPYLEGFLLRHIEDVAAAASAGGAGDSASRRMRDCALACHRRLRRGLGLGPRKGNLPPGLDEIGVSLRTIATPGLFGSTLEQLMQQQRQRCAGDQLSQQQQLPWILFALCDAIVRLDGLRTEGIFRVPGDTDALNAARVQLELQWDADAARRCLACPCVAASLLKLWLRELPDPLIPTSLHRRALEAHESPVLAAQFVRQLPQLHRLVLTHLLAFLRQFTAPHVVASTRMDANSIALVMAPNLFPAPTLAAASAFDNARREAAFLRLLLLHLPLDAPVAPPPPPPPPPVAEASVANEDNDDVYLDDVASDDVSDDSQMMPQQQPQQHLSMLRSADSSSDDEDDDVDDCDRASSSSSSSSSCSSPRLQQQHQHQQLQQQQQRLLMLKLKDSNSSAQPTCSSNLPGIDEEQLQQQQQNSCDQEGVYANSSPPSRHLL</sequence>
<proteinExistence type="predicted"/>
<comment type="caution">
    <text evidence="5">The sequence shown here is derived from an EMBL/GenBank/DDBJ whole genome shotgun (WGS) entry which is preliminary data.</text>
</comment>
<dbReference type="GO" id="GO:0005856">
    <property type="term" value="C:cytoskeleton"/>
    <property type="evidence" value="ECO:0007669"/>
    <property type="project" value="InterPro"/>
</dbReference>
<evidence type="ECO:0000259" key="3">
    <source>
        <dbReference type="PROSITE" id="PS50238"/>
    </source>
</evidence>
<keyword evidence="6" id="KW-1185">Reference proteome</keyword>
<dbReference type="GO" id="GO:0007165">
    <property type="term" value="P:signal transduction"/>
    <property type="evidence" value="ECO:0007669"/>
    <property type="project" value="InterPro"/>
</dbReference>
<dbReference type="PROSITE" id="PS50238">
    <property type="entry name" value="RHOGAP"/>
    <property type="match status" value="1"/>
</dbReference>
<evidence type="ECO:0000313" key="5">
    <source>
        <dbReference type="EMBL" id="PAA91074.1"/>
    </source>
</evidence>
<evidence type="ECO:0000256" key="1">
    <source>
        <dbReference type="SAM" id="MobiDB-lite"/>
    </source>
</evidence>
<feature type="compositionally biased region" description="Low complexity" evidence="1">
    <location>
        <begin position="490"/>
        <end position="501"/>
    </location>
</feature>
<feature type="compositionally biased region" description="Polar residues" evidence="1">
    <location>
        <begin position="137"/>
        <end position="161"/>
    </location>
</feature>
<feature type="compositionally biased region" description="Polar residues" evidence="1">
    <location>
        <begin position="1098"/>
        <end position="1108"/>
    </location>
</feature>
<feature type="compositionally biased region" description="Low complexity" evidence="1">
    <location>
        <begin position="415"/>
        <end position="424"/>
    </location>
</feature>